<reference evidence="2 3" key="1">
    <citation type="journal article" date="2011" name="Genome Res.">
        <title>Phylogeny-wide analysis of social amoeba genomes highlights ancient origins for complex intercellular communication.</title>
        <authorList>
            <person name="Heidel A.J."/>
            <person name="Lawal H.M."/>
            <person name="Felder M."/>
            <person name="Schilde C."/>
            <person name="Helps N.R."/>
            <person name="Tunggal B."/>
            <person name="Rivero F."/>
            <person name="John U."/>
            <person name="Schleicher M."/>
            <person name="Eichinger L."/>
            <person name="Platzer M."/>
            <person name="Noegel A.A."/>
            <person name="Schaap P."/>
            <person name="Gloeckner G."/>
        </authorList>
    </citation>
    <scope>NUCLEOTIDE SEQUENCE [LARGE SCALE GENOMIC DNA]</scope>
    <source>
        <strain evidence="3">ATCC 26659 / Pp 5 / PN500</strain>
    </source>
</reference>
<name>D3BD96_HETP5</name>
<dbReference type="RefSeq" id="XP_020432660.1">
    <property type="nucleotide sequence ID" value="XM_020577333.1"/>
</dbReference>
<proteinExistence type="predicted"/>
<dbReference type="GeneID" id="31361959"/>
<evidence type="ECO:0000313" key="3">
    <source>
        <dbReference type="Proteomes" id="UP000001396"/>
    </source>
</evidence>
<dbReference type="Proteomes" id="UP000001396">
    <property type="component" value="Unassembled WGS sequence"/>
</dbReference>
<feature type="region of interest" description="Disordered" evidence="1">
    <location>
        <begin position="1"/>
        <end position="24"/>
    </location>
</feature>
<gene>
    <name evidence="2" type="ORF">PPL_06477</name>
</gene>
<keyword evidence="3" id="KW-1185">Reference proteome</keyword>
<dbReference type="FunCoup" id="D3BD96">
    <property type="interactions" value="70"/>
</dbReference>
<dbReference type="EMBL" id="ADBJ01000029">
    <property type="protein sequence ID" value="EFA80540.1"/>
    <property type="molecule type" value="Genomic_DNA"/>
</dbReference>
<dbReference type="InParanoid" id="D3BD96"/>
<accession>D3BD96</accession>
<dbReference type="AlphaFoldDB" id="D3BD96"/>
<evidence type="ECO:0000256" key="1">
    <source>
        <dbReference type="SAM" id="MobiDB-lite"/>
    </source>
</evidence>
<comment type="caution">
    <text evidence="2">The sequence shown here is derived from an EMBL/GenBank/DDBJ whole genome shotgun (WGS) entry which is preliminary data.</text>
</comment>
<protein>
    <submittedName>
        <fullName evidence="2">Uncharacterized protein</fullName>
    </submittedName>
</protein>
<evidence type="ECO:0000313" key="2">
    <source>
        <dbReference type="EMBL" id="EFA80540.1"/>
    </source>
</evidence>
<dbReference type="OMA" id="QYSIDIF"/>
<sequence>MFDSLQNQQQQHQQQQQQQQQQFQQFNNRYDEIKNDALVKVNEFKNIGIPIYIDVPIRSTKPSAEEQSIIDNIEDYLNGSNKRKLVEWYLDYIETNIDRFLISDSAFNFSCIPTMYLDNPPSSMTEIERNLLIVRRFLDDLEFNQQQQKVQQQQEQVNNNNNNKPNQHNTKIYRELVVPVRSVVQSAINKSKSEFDVIIWHCLAPFGVGHRSKSRSSKEFYRLAKAKLEQQPAVIPNAQKLQTIIDDLQHLELMETYDDEFFVMDHSTASPDDPVVGVIGLILNRLHRLENELKTIQHHWNPNKSYINTPPSTIR</sequence>
<organism evidence="2 3">
    <name type="scientific">Heterostelium pallidum (strain ATCC 26659 / Pp 5 / PN500)</name>
    <name type="common">Cellular slime mold</name>
    <name type="synonym">Polysphondylium pallidum</name>
    <dbReference type="NCBI Taxonomy" id="670386"/>
    <lineage>
        <taxon>Eukaryota</taxon>
        <taxon>Amoebozoa</taxon>
        <taxon>Evosea</taxon>
        <taxon>Eumycetozoa</taxon>
        <taxon>Dictyostelia</taxon>
        <taxon>Acytosteliales</taxon>
        <taxon>Acytosteliaceae</taxon>
        <taxon>Heterostelium</taxon>
    </lineage>
</organism>